<accession>A0AAW1VGN2</accession>
<name>A0AAW1VGN2_9CUCU</name>
<dbReference type="Pfam" id="PF07841">
    <property type="entry name" value="DM4_12"/>
    <property type="match status" value="1"/>
</dbReference>
<dbReference type="SMART" id="SM00718">
    <property type="entry name" value="DM4_12"/>
    <property type="match status" value="1"/>
</dbReference>
<evidence type="ECO:0000313" key="1">
    <source>
        <dbReference type="EMBL" id="KAK9892764.1"/>
    </source>
</evidence>
<gene>
    <name evidence="1" type="ORF">WA026_021954</name>
</gene>
<dbReference type="Proteomes" id="UP001431783">
    <property type="component" value="Unassembled WGS sequence"/>
</dbReference>
<dbReference type="AlphaFoldDB" id="A0AAW1VGN2"/>
<evidence type="ECO:0000313" key="2">
    <source>
        <dbReference type="Proteomes" id="UP001431783"/>
    </source>
</evidence>
<organism evidence="1 2">
    <name type="scientific">Henosepilachna vigintioctopunctata</name>
    <dbReference type="NCBI Taxonomy" id="420089"/>
    <lineage>
        <taxon>Eukaryota</taxon>
        <taxon>Metazoa</taxon>
        <taxon>Ecdysozoa</taxon>
        <taxon>Arthropoda</taxon>
        <taxon>Hexapoda</taxon>
        <taxon>Insecta</taxon>
        <taxon>Pterygota</taxon>
        <taxon>Neoptera</taxon>
        <taxon>Endopterygota</taxon>
        <taxon>Coleoptera</taxon>
        <taxon>Polyphaga</taxon>
        <taxon>Cucujiformia</taxon>
        <taxon>Coccinelloidea</taxon>
        <taxon>Coccinellidae</taxon>
        <taxon>Epilachninae</taxon>
        <taxon>Epilachnini</taxon>
        <taxon>Henosepilachna</taxon>
    </lineage>
</organism>
<sequence length="211" mass="24247">MIIKKNNLIEMNSSISISCLIVLVSCHFTQQSTSSNETVKLNRYKRALFFPSGGTFKIVIGMVTPVKLSKTRTIAVGWNFQYQYMVPANTTAVASYPPILSRRSREDMDVRMNEIYNSVQNVLLDNYSNLQDCLLRYICEEGYSSFHHDSNGIYGYILRMLLSPDRQQDVDRQYLNAQIAGKYGADCEMLYPRCEEKFLLDVLFPLSLMNN</sequence>
<dbReference type="PANTHER" id="PTHR21398">
    <property type="entry name" value="AGAP007094-PA"/>
    <property type="match status" value="1"/>
</dbReference>
<keyword evidence="2" id="KW-1185">Reference proteome</keyword>
<dbReference type="InterPro" id="IPR006631">
    <property type="entry name" value="DM4_12"/>
</dbReference>
<reference evidence="1 2" key="1">
    <citation type="submission" date="2023-03" db="EMBL/GenBank/DDBJ databases">
        <title>Genome insight into feeding habits of ladybird beetles.</title>
        <authorList>
            <person name="Li H.-S."/>
            <person name="Huang Y.-H."/>
            <person name="Pang H."/>
        </authorList>
    </citation>
    <scope>NUCLEOTIDE SEQUENCE [LARGE SCALE GENOMIC DNA]</scope>
    <source>
        <strain evidence="1">SYSU_2023b</strain>
        <tissue evidence="1">Whole body</tissue>
    </source>
</reference>
<dbReference type="EMBL" id="JARQZJ010000138">
    <property type="protein sequence ID" value="KAK9892764.1"/>
    <property type="molecule type" value="Genomic_DNA"/>
</dbReference>
<comment type="caution">
    <text evidence="1">The sequence shown here is derived from an EMBL/GenBank/DDBJ whole genome shotgun (WGS) entry which is preliminary data.</text>
</comment>
<proteinExistence type="predicted"/>
<protein>
    <recommendedName>
        <fullName evidence="3">Lipoprotein</fullName>
    </recommendedName>
</protein>
<dbReference type="PANTHER" id="PTHR21398:SF11">
    <property type="entry name" value="HDC15381-RELATED"/>
    <property type="match status" value="1"/>
</dbReference>
<evidence type="ECO:0008006" key="3">
    <source>
        <dbReference type="Google" id="ProtNLM"/>
    </source>
</evidence>
<dbReference type="PROSITE" id="PS51257">
    <property type="entry name" value="PROKAR_LIPOPROTEIN"/>
    <property type="match status" value="1"/>
</dbReference>